<dbReference type="EMBL" id="JXRQ01000003">
    <property type="protein sequence ID" value="KIL53708.1"/>
    <property type="molecule type" value="Genomic_DNA"/>
</dbReference>
<dbReference type="PATRIC" id="fig|135826.4.peg.52"/>
<sequence length="52" mass="6166">MFLNRHKKYAEVLFDTDFHQKISIFKGLIAHMQGNVVYGQLKKLKIEINFGR</sequence>
<gene>
    <name evidence="1" type="ORF">KP77_00510</name>
</gene>
<dbReference type="AlphaFoldDB" id="A0A0C2WCD7"/>
<organism evidence="1 2">
    <name type="scientific">Jeotgalibacillus alimentarius</name>
    <dbReference type="NCBI Taxonomy" id="135826"/>
    <lineage>
        <taxon>Bacteria</taxon>
        <taxon>Bacillati</taxon>
        <taxon>Bacillota</taxon>
        <taxon>Bacilli</taxon>
        <taxon>Bacillales</taxon>
        <taxon>Caryophanaceae</taxon>
        <taxon>Jeotgalibacillus</taxon>
    </lineage>
</organism>
<evidence type="ECO:0000313" key="1">
    <source>
        <dbReference type="EMBL" id="KIL53708.1"/>
    </source>
</evidence>
<evidence type="ECO:0000313" key="2">
    <source>
        <dbReference type="Proteomes" id="UP000031950"/>
    </source>
</evidence>
<name>A0A0C2WCD7_9BACL</name>
<comment type="caution">
    <text evidence="1">The sequence shown here is derived from an EMBL/GenBank/DDBJ whole genome shotgun (WGS) entry which is preliminary data.</text>
</comment>
<keyword evidence="2" id="KW-1185">Reference proteome</keyword>
<proteinExistence type="predicted"/>
<dbReference type="STRING" id="135826.KP77_00510"/>
<dbReference type="Proteomes" id="UP000031950">
    <property type="component" value="Unassembled WGS sequence"/>
</dbReference>
<protein>
    <submittedName>
        <fullName evidence="1">Uncharacterized protein</fullName>
    </submittedName>
</protein>
<reference evidence="1 2" key="1">
    <citation type="submission" date="2015-01" db="EMBL/GenBank/DDBJ databases">
        <title>Genome sequence of Jeotgalibacillus alimentarius.</title>
        <authorList>
            <person name="Goh K.M."/>
            <person name="Chan K.-G."/>
            <person name="Yaakop A.S."/>
            <person name="Ee R."/>
            <person name="Gan H.M."/>
            <person name="Chan C.S."/>
        </authorList>
    </citation>
    <scope>NUCLEOTIDE SEQUENCE [LARGE SCALE GENOMIC DNA]</scope>
    <source>
        <strain evidence="1 2">YKJ-13</strain>
    </source>
</reference>
<accession>A0A0C2WCD7</accession>